<dbReference type="PROSITE" id="PS50003">
    <property type="entry name" value="PH_DOMAIN"/>
    <property type="match status" value="1"/>
</dbReference>
<evidence type="ECO:0000259" key="2">
    <source>
        <dbReference type="PROSITE" id="PS50003"/>
    </source>
</evidence>
<protein>
    <recommendedName>
        <fullName evidence="2">PH domain-containing protein</fullName>
    </recommendedName>
</protein>
<feature type="region of interest" description="Disordered" evidence="1">
    <location>
        <begin position="333"/>
        <end position="439"/>
    </location>
</feature>
<feature type="non-terminal residue" evidence="3">
    <location>
        <position position="551"/>
    </location>
</feature>
<feature type="compositionally biased region" description="Basic and acidic residues" evidence="1">
    <location>
        <begin position="208"/>
        <end position="217"/>
    </location>
</feature>
<reference evidence="3" key="1">
    <citation type="submission" date="2021-03" db="EMBL/GenBank/DDBJ databases">
        <title>Comparative genomics and phylogenomic investigation of the class Geoglossomycetes provide insights into ecological specialization and systematics.</title>
        <authorList>
            <person name="Melie T."/>
            <person name="Pirro S."/>
            <person name="Miller A.N."/>
            <person name="Quandt A."/>
        </authorList>
    </citation>
    <scope>NUCLEOTIDE SEQUENCE</scope>
    <source>
        <strain evidence="3">CAQ_001_2017</strain>
    </source>
</reference>
<dbReference type="InterPro" id="IPR011993">
    <property type="entry name" value="PH-like_dom_sf"/>
</dbReference>
<dbReference type="Gene3D" id="2.30.29.30">
    <property type="entry name" value="Pleckstrin-homology domain (PH domain)/Phosphotyrosine-binding domain (PTB)"/>
    <property type="match status" value="1"/>
</dbReference>
<feature type="region of interest" description="Disordered" evidence="1">
    <location>
        <begin position="208"/>
        <end position="235"/>
    </location>
</feature>
<feature type="domain" description="PH" evidence="2">
    <location>
        <begin position="76"/>
        <end position="194"/>
    </location>
</feature>
<dbReference type="PANTHER" id="PTHR38700">
    <property type="entry name" value="YALI0E22418P"/>
    <property type="match status" value="1"/>
</dbReference>
<dbReference type="InterPro" id="IPR029071">
    <property type="entry name" value="Ubiquitin-like_domsf"/>
</dbReference>
<dbReference type="SUPFAM" id="SSF54236">
    <property type="entry name" value="Ubiquitin-like"/>
    <property type="match status" value="1"/>
</dbReference>
<feature type="region of interest" description="Disordered" evidence="1">
    <location>
        <begin position="273"/>
        <end position="306"/>
    </location>
</feature>
<name>A0A9P8IAV1_9PEZI</name>
<feature type="region of interest" description="Disordered" evidence="1">
    <location>
        <begin position="452"/>
        <end position="551"/>
    </location>
</feature>
<feature type="compositionally biased region" description="Basic and acidic residues" evidence="1">
    <location>
        <begin position="390"/>
        <end position="399"/>
    </location>
</feature>
<sequence length="551" mass="60509">MDLIRAAAGLLSQKVDPEASILLESFNQLGLERPIRKYEHVRDVMNSWDRDTQMGLILVPSVNNGKDEDLESSCVPKEQPGEVSVYLYYSQKPGKWSKRWVTLRSDGQMVLSKKREAKDKDITNICHISDFDIYSPTPKQQSEVLKSPKKICFAVKSQQKSSMFLNTANFVHYFTTDDAKLAAQWYKAVQGWRSWYLVNKMGVCDKGETSGELDDHHRRPGSSSHSIGSSQHQRGSFKRFLVSSRYEKIDATENPSSPEPDPSARAIHARQMTLREKKPPPLSFPMKISKGRSGSATTDQSHKDRSDVLVQGMSPQEIEEATFSPTGLLGRTYSQRQKAQREKEIAEKQAGPLRPFTAGPNLLNGRAASRGGDSSDDNSRKAGRTMTMHSRRESQEGGLERGASVAGRAKPKPLLNFDDPEFREPPQHQRKGRGILPEQLPAGGLVDMATSPEVAVPIPPSTTWRRKDAVGRANTLKGGGGVVNRPHLNGGGPAPPPPQSPFADAAEPSDEEGFTGLLARTGPTQGGSRIGRGVMNGAHAKGPMLDVSERS</sequence>
<accession>A0A9P8IAV1</accession>
<dbReference type="Gene3D" id="3.10.20.90">
    <property type="entry name" value="Phosphatidylinositol 3-kinase Catalytic Subunit, Chain A, domain 1"/>
    <property type="match status" value="1"/>
</dbReference>
<dbReference type="EMBL" id="JAGHQM010002552">
    <property type="protein sequence ID" value="KAH0548546.1"/>
    <property type="molecule type" value="Genomic_DNA"/>
</dbReference>
<dbReference type="AlphaFoldDB" id="A0A9P8IAV1"/>
<dbReference type="InterPro" id="IPR001849">
    <property type="entry name" value="PH_domain"/>
</dbReference>
<dbReference type="SUPFAM" id="SSF50729">
    <property type="entry name" value="PH domain-like"/>
    <property type="match status" value="1"/>
</dbReference>
<gene>
    <name evidence="3" type="ORF">GP486_007909</name>
</gene>
<dbReference type="PANTHER" id="PTHR38700:SF1">
    <property type="entry name" value="PH DOMAIN-CONTAINING PROTEIN"/>
    <property type="match status" value="1"/>
</dbReference>
<dbReference type="Pfam" id="PF00169">
    <property type="entry name" value="PH"/>
    <property type="match status" value="1"/>
</dbReference>
<evidence type="ECO:0000256" key="1">
    <source>
        <dbReference type="SAM" id="MobiDB-lite"/>
    </source>
</evidence>
<evidence type="ECO:0000313" key="3">
    <source>
        <dbReference type="EMBL" id="KAH0548546.1"/>
    </source>
</evidence>
<comment type="caution">
    <text evidence="3">The sequence shown here is derived from an EMBL/GenBank/DDBJ whole genome shotgun (WGS) entry which is preliminary data.</text>
</comment>
<organism evidence="3 4">
    <name type="scientific">Trichoglossum hirsutum</name>
    <dbReference type="NCBI Taxonomy" id="265104"/>
    <lineage>
        <taxon>Eukaryota</taxon>
        <taxon>Fungi</taxon>
        <taxon>Dikarya</taxon>
        <taxon>Ascomycota</taxon>
        <taxon>Pezizomycotina</taxon>
        <taxon>Geoglossomycetes</taxon>
        <taxon>Geoglossales</taxon>
        <taxon>Geoglossaceae</taxon>
        <taxon>Trichoglossum</taxon>
    </lineage>
</organism>
<keyword evidence="4" id="KW-1185">Reference proteome</keyword>
<dbReference type="Proteomes" id="UP000750711">
    <property type="component" value="Unassembled WGS sequence"/>
</dbReference>
<evidence type="ECO:0000313" key="4">
    <source>
        <dbReference type="Proteomes" id="UP000750711"/>
    </source>
</evidence>
<feature type="compositionally biased region" description="Low complexity" evidence="1">
    <location>
        <begin position="221"/>
        <end position="234"/>
    </location>
</feature>
<proteinExistence type="predicted"/>